<dbReference type="EMBL" id="CAJNDS010002275">
    <property type="protein sequence ID" value="CAE7406632.1"/>
    <property type="molecule type" value="Genomic_DNA"/>
</dbReference>
<gene>
    <name evidence="3" type="primary">Katnip</name>
    <name evidence="3" type="ORF">SNAT2548_LOCUS22121</name>
</gene>
<dbReference type="PANTHER" id="PTHR21534">
    <property type="entry name" value="KATANIN-INTERACTING PROTEIN"/>
    <property type="match status" value="1"/>
</dbReference>
<proteinExistence type="predicted"/>
<feature type="region of interest" description="Disordered" evidence="1">
    <location>
        <begin position="199"/>
        <end position="229"/>
    </location>
</feature>
<feature type="domain" description="KATNIP" evidence="2">
    <location>
        <begin position="280"/>
        <end position="434"/>
    </location>
</feature>
<feature type="region of interest" description="Disordered" evidence="1">
    <location>
        <begin position="119"/>
        <end position="172"/>
    </location>
</feature>
<sequence>MEARASSRPMPSEGLASSGSRPSSRSRSRKLPLGPEEAAQAAPPSVLGSKAPVSLDSASSHGYPSAKDQPPAQAPMLPRSYPSRVDDAAPGRDARTFSDEILDRVNRLDQRKQKALLKMLDSLEEEHSHPAHPAAFESTEVQPTSLQSSHSDLRGARCEERSSERPPEDAQQELLQSLQALELFRSSQSRRFFSANLHGEPQEQDRQAPTPLPVAPAPSPAPGDQLEQASTAQFGSEKQELLAEAAAMGLEIPVRNFDDTDALDSLVSAEPRVTLGSSLIANELQQSVVIPTLPRGRVLVFNCVSTWGDKDFVGLAGIEIFDGRGFPVVLKDLNRQVTADPHSINVLDEYDHDPRTPDKLFDQVNLTRDDLHVWLAPFFNGRVHTVTVDLDCQTEISMIRVWNYNKSRLHSSRGVRDLEILLDGHAIFIGEVRRAPGVLTKPEEACELILFTQDESVLEAVAEHDWLPAHLPVDSDEEFQEDAAEADEFGALGGRPPTADCALAGGFSPRGQKTPRLSDGRPLTRAMERSRGRGTVCSSITLLVNSTWGDQFYVGLTALEVLDGNLAPIPSDEVKLEAYPRDLNDLEGVEGDVRTLSNLLNGVCCTVDDQHMWLAPFLKAAPETLDDDQNDVSQRNYIRISFDADREVAGFNVWNYNKNLEDTCRGIREFSVYCDDRYIATFLCRKAPGHVHFDFKQVVLLDQPPSDLARRAPPRLPSRSASRRRDGENREAARARPPSGSERTPAQVEVGTRLAERSPCSIDRPPQQYETPLHPCGFTFKLLFASTWSDVHYVGLDGVEIYDASGRPLRPKRAHSNHGSVRDLPGMEADVRTEDTFLKGAPGNMRMWLAPFFRQPPNYVELVFDEPTQISSMKFWNYSRTPSRGVRDVEVYVDDLLIYQGILRQASGKDGGESVLFTDQSKIIERERAFIYQPSPDELITFIDERGQWEATGRAAGVPLERPMTALTSVT</sequence>
<dbReference type="AlphaFoldDB" id="A0A812QWS3"/>
<evidence type="ECO:0000259" key="2">
    <source>
        <dbReference type="Pfam" id="PF14652"/>
    </source>
</evidence>
<feature type="region of interest" description="Disordered" evidence="1">
    <location>
        <begin position="706"/>
        <end position="750"/>
    </location>
</feature>
<name>A0A812QWS3_9DINO</name>
<feature type="compositionally biased region" description="Basic and acidic residues" evidence="1">
    <location>
        <begin position="84"/>
        <end position="98"/>
    </location>
</feature>
<dbReference type="Proteomes" id="UP000604046">
    <property type="component" value="Unassembled WGS sequence"/>
</dbReference>
<dbReference type="OrthoDB" id="304622at2759"/>
<feature type="compositionally biased region" description="Pro residues" evidence="1">
    <location>
        <begin position="210"/>
        <end position="221"/>
    </location>
</feature>
<organism evidence="3 4">
    <name type="scientific">Symbiodinium natans</name>
    <dbReference type="NCBI Taxonomy" id="878477"/>
    <lineage>
        <taxon>Eukaryota</taxon>
        <taxon>Sar</taxon>
        <taxon>Alveolata</taxon>
        <taxon>Dinophyceae</taxon>
        <taxon>Suessiales</taxon>
        <taxon>Symbiodiniaceae</taxon>
        <taxon>Symbiodinium</taxon>
    </lineage>
</organism>
<keyword evidence="4" id="KW-1185">Reference proteome</keyword>
<feature type="region of interest" description="Disordered" evidence="1">
    <location>
        <begin position="1"/>
        <end position="98"/>
    </location>
</feature>
<reference evidence="3" key="1">
    <citation type="submission" date="2021-02" db="EMBL/GenBank/DDBJ databases">
        <authorList>
            <person name="Dougan E. K."/>
            <person name="Rhodes N."/>
            <person name="Thang M."/>
            <person name="Chan C."/>
        </authorList>
    </citation>
    <scope>NUCLEOTIDE SEQUENCE</scope>
</reference>
<feature type="compositionally biased region" description="Polar residues" evidence="1">
    <location>
        <begin position="139"/>
        <end position="150"/>
    </location>
</feature>
<feature type="compositionally biased region" description="Basic and acidic residues" evidence="1">
    <location>
        <begin position="151"/>
        <end position="168"/>
    </location>
</feature>
<dbReference type="PANTHER" id="PTHR21534:SF0">
    <property type="entry name" value="KATANIN-INTERACTING PROTEIN"/>
    <property type="match status" value="1"/>
</dbReference>
<evidence type="ECO:0000256" key="1">
    <source>
        <dbReference type="SAM" id="MobiDB-lite"/>
    </source>
</evidence>
<dbReference type="InterPro" id="IPR026704">
    <property type="entry name" value="KATNIP"/>
</dbReference>
<accession>A0A812QWS3</accession>
<evidence type="ECO:0000313" key="4">
    <source>
        <dbReference type="Proteomes" id="UP000604046"/>
    </source>
</evidence>
<feature type="compositionally biased region" description="Basic and acidic residues" evidence="1">
    <location>
        <begin position="723"/>
        <end position="734"/>
    </location>
</feature>
<feature type="domain" description="KATNIP" evidence="2">
    <location>
        <begin position="544"/>
        <end position="906"/>
    </location>
</feature>
<comment type="caution">
    <text evidence="3">The sequence shown here is derived from an EMBL/GenBank/DDBJ whole genome shotgun (WGS) entry which is preliminary data.</text>
</comment>
<dbReference type="Pfam" id="PF14652">
    <property type="entry name" value="DUF4457"/>
    <property type="match status" value="2"/>
</dbReference>
<protein>
    <submittedName>
        <fullName evidence="3">Katnip protein</fullName>
    </submittedName>
</protein>
<evidence type="ECO:0000313" key="3">
    <source>
        <dbReference type="EMBL" id="CAE7406632.1"/>
    </source>
</evidence>
<feature type="compositionally biased region" description="Low complexity" evidence="1">
    <location>
        <begin position="12"/>
        <end position="23"/>
    </location>
</feature>
<dbReference type="InterPro" id="IPR027859">
    <property type="entry name" value="KATNIP_dom"/>
</dbReference>